<evidence type="ECO:0000256" key="6">
    <source>
        <dbReference type="SAM" id="SignalP"/>
    </source>
</evidence>
<reference evidence="7" key="1">
    <citation type="submission" date="2015-07" db="EMBL/GenBank/DDBJ databases">
        <title>MeaNS - Measles Nucleotide Surveillance Program.</title>
        <authorList>
            <person name="Tran T."/>
            <person name="Druce J."/>
        </authorList>
    </citation>
    <scope>NUCLEOTIDE SEQUENCE</scope>
    <source>
        <strain evidence="7">UCB-OBI-ISO-001</strain>
        <tissue evidence="7">Gonad</tissue>
    </source>
</reference>
<dbReference type="SMART" id="SM00855">
    <property type="entry name" value="PGAM"/>
    <property type="match status" value="1"/>
</dbReference>
<evidence type="ECO:0000313" key="7">
    <source>
        <dbReference type="EMBL" id="KOF89090.1"/>
    </source>
</evidence>
<keyword evidence="6" id="KW-0732">Signal</keyword>
<feature type="chain" id="PRO_5005583732" description="Serine/threonine-protein phosphatase PGAM5, mitochondrial" evidence="6">
    <location>
        <begin position="21"/>
        <end position="281"/>
    </location>
</feature>
<feature type="signal peptide" evidence="6">
    <location>
        <begin position="1"/>
        <end position="20"/>
    </location>
</feature>
<dbReference type="GO" id="GO:0090141">
    <property type="term" value="P:positive regulation of mitochondrial fission"/>
    <property type="evidence" value="ECO:0007669"/>
    <property type="project" value="TreeGrafter"/>
</dbReference>
<dbReference type="CDD" id="cd07067">
    <property type="entry name" value="HP_PGM_like"/>
    <property type="match status" value="1"/>
</dbReference>
<organism evidence="7">
    <name type="scientific">Octopus bimaculoides</name>
    <name type="common">California two-spotted octopus</name>
    <dbReference type="NCBI Taxonomy" id="37653"/>
    <lineage>
        <taxon>Eukaryota</taxon>
        <taxon>Metazoa</taxon>
        <taxon>Spiralia</taxon>
        <taxon>Lophotrochozoa</taxon>
        <taxon>Mollusca</taxon>
        <taxon>Cephalopoda</taxon>
        <taxon>Coleoidea</taxon>
        <taxon>Octopodiformes</taxon>
        <taxon>Octopoda</taxon>
        <taxon>Incirrata</taxon>
        <taxon>Octopodidae</taxon>
        <taxon>Octopus</taxon>
    </lineage>
</organism>
<dbReference type="PANTHER" id="PTHR20935:SF0">
    <property type="entry name" value="SERINE_THREONINE-PROTEIN PHOSPHATASE PGAM5, MITOCHONDRIAL"/>
    <property type="match status" value="1"/>
</dbReference>
<dbReference type="GO" id="GO:0004722">
    <property type="term" value="F:protein serine/threonine phosphatase activity"/>
    <property type="evidence" value="ECO:0007669"/>
    <property type="project" value="UniProtKB-EC"/>
</dbReference>
<dbReference type="Gene3D" id="3.40.50.1240">
    <property type="entry name" value="Phosphoglycerate mutase-like"/>
    <property type="match status" value="1"/>
</dbReference>
<protein>
    <recommendedName>
        <fullName evidence="4">Serine/threonine-protein phosphatase PGAM5, mitochondrial</fullName>
        <ecNumber evidence="2">3.1.3.16</ecNumber>
    </recommendedName>
    <alternativeName>
        <fullName evidence="5">Serine/threonine-protein phosphatase Pgam5, mitochondrial</fullName>
    </alternativeName>
</protein>
<dbReference type="InterPro" id="IPR013078">
    <property type="entry name" value="His_Pase_superF_clade-1"/>
</dbReference>
<evidence type="ECO:0000256" key="1">
    <source>
        <dbReference type="ARBA" id="ARBA00006717"/>
    </source>
</evidence>
<evidence type="ECO:0000256" key="2">
    <source>
        <dbReference type="ARBA" id="ARBA00013081"/>
    </source>
</evidence>
<dbReference type="STRING" id="37653.A0A0L8HJY6"/>
<dbReference type="SUPFAM" id="SSF53254">
    <property type="entry name" value="Phosphoglycerate mutase-like"/>
    <property type="match status" value="1"/>
</dbReference>
<sequence>MPQWKHAVRVFGAVSTAATAAVIFGTNPNQEDMWSNLKNVYAAWSTHNPSVKWDYNWDRREPASLIEPPNSNTDMQKYEEELRKIQPKAVRHLFLIRHGQYVTRQTEDYLNILTPLGEEQAFMTGRRLQELKIPFTRIVSSTMMRADQTAKIVHQFFPELRMEYSDLLREGMPIPPEPARTSWRPEWKFLADGPRIEAAFQEYFHRANIDQKDDSYEILVCHANVIRYFVCRALQFPPEGWMRMRLYHASITWITIKPDGKVSLKIVGDAGHIPANKLSFS</sequence>
<dbReference type="PANTHER" id="PTHR20935">
    <property type="entry name" value="PHOSPHOGLYCERATE MUTASE-RELATED"/>
    <property type="match status" value="1"/>
</dbReference>
<dbReference type="GO" id="GO:0005739">
    <property type="term" value="C:mitochondrion"/>
    <property type="evidence" value="ECO:0007669"/>
    <property type="project" value="TreeGrafter"/>
</dbReference>
<dbReference type="OrthoDB" id="2118094at2759"/>
<gene>
    <name evidence="7" type="ORF">OCBIM_22013647mg</name>
</gene>
<dbReference type="EC" id="3.1.3.16" evidence="2"/>
<evidence type="ECO:0000256" key="3">
    <source>
        <dbReference type="ARBA" id="ARBA00022801"/>
    </source>
</evidence>
<dbReference type="KEGG" id="obi:106870456"/>
<dbReference type="InterPro" id="IPR029033">
    <property type="entry name" value="His_PPase_superfam"/>
</dbReference>
<name>A0A0L8HJY6_OCTBM</name>
<dbReference type="OMA" id="MPMEMIT"/>
<proteinExistence type="inferred from homology"/>
<accession>A0A0L8HJY6</accession>
<dbReference type="InterPro" id="IPR051021">
    <property type="entry name" value="Mito_Ser/Thr_phosphatase"/>
</dbReference>
<dbReference type="AlphaFoldDB" id="A0A0L8HJY6"/>
<dbReference type="EMBL" id="KQ418042">
    <property type="protein sequence ID" value="KOF89090.1"/>
    <property type="molecule type" value="Genomic_DNA"/>
</dbReference>
<comment type="similarity">
    <text evidence="1">Belongs to the phosphoglycerate mutase family. BPG-dependent PGAM subfamily.</text>
</comment>
<evidence type="ECO:0000256" key="5">
    <source>
        <dbReference type="ARBA" id="ARBA00040722"/>
    </source>
</evidence>
<dbReference type="Pfam" id="PF00300">
    <property type="entry name" value="His_Phos_1"/>
    <property type="match status" value="1"/>
</dbReference>
<evidence type="ECO:0000256" key="4">
    <source>
        <dbReference type="ARBA" id="ARBA00039765"/>
    </source>
</evidence>
<keyword evidence="3" id="KW-0378">Hydrolase</keyword>